<feature type="region of interest" description="Disordered" evidence="1">
    <location>
        <begin position="1"/>
        <end position="55"/>
    </location>
</feature>
<gene>
    <name evidence="2" type="ORF">ELS20_00810</name>
</gene>
<sequence>MAGMKEGPGEDPFAEETTDEQDDPAPDPTPETTAESPSESESDSTDNMSTDEIPYVIRRQTVKEDRDNEHVAFLRDEYAELEDQVRGDVADELGMRSKDVSVTDLREAFVELAAENPDTVASILESWGYEHLK</sequence>
<dbReference type="OMA" id="ETERYGY"/>
<accession>A0A482TFW5</accession>
<dbReference type="GeneID" id="25154281"/>
<dbReference type="Proteomes" id="UP000293535">
    <property type="component" value="Unassembled WGS sequence"/>
</dbReference>
<evidence type="ECO:0000313" key="3">
    <source>
        <dbReference type="Proteomes" id="UP000293535"/>
    </source>
</evidence>
<comment type="caution">
    <text evidence="2">The sequence shown here is derived from an EMBL/GenBank/DDBJ whole genome shotgun (WGS) entry which is preliminary data.</text>
</comment>
<name>A0A482TFW5_HALHI</name>
<dbReference type="EMBL" id="RZIG01000001">
    <property type="protein sequence ID" value="RYJ15632.1"/>
    <property type="molecule type" value="Genomic_DNA"/>
</dbReference>
<evidence type="ECO:0000313" key="2">
    <source>
        <dbReference type="EMBL" id="RYJ15632.1"/>
    </source>
</evidence>
<proteinExistence type="predicted"/>
<reference evidence="2 3" key="1">
    <citation type="submission" date="2018-12" db="EMBL/GenBank/DDBJ databases">
        <title>Draft genome sequence of Haloarcula hispinica strain 18.1, an halophilic archaeon isolated from Chott El Jerid of Southern Tunisia.</title>
        <authorList>
            <person name="Najjari A."/>
            <person name="Ben Dhia O."/>
            <person name="Ferjani R."/>
            <person name="Mahjoubi M."/>
            <person name="Sghaier H."/>
            <person name="Elshahed M."/>
            <person name="Ouzari H.I."/>
            <person name="Cherid A."/>
            <person name="Youssef N."/>
        </authorList>
    </citation>
    <scope>NUCLEOTIDE SEQUENCE [LARGE SCALE GENOMIC DNA]</scope>
    <source>
        <strain evidence="2 3">18.1</strain>
    </source>
</reference>
<organism evidence="2 3">
    <name type="scientific">Haloarcula hispanica</name>
    <dbReference type="NCBI Taxonomy" id="51589"/>
    <lineage>
        <taxon>Archaea</taxon>
        <taxon>Methanobacteriati</taxon>
        <taxon>Methanobacteriota</taxon>
        <taxon>Stenosarchaea group</taxon>
        <taxon>Halobacteria</taxon>
        <taxon>Halobacteriales</taxon>
        <taxon>Haloarculaceae</taxon>
        <taxon>Haloarcula</taxon>
    </lineage>
</organism>
<dbReference type="Pfam" id="PF25925">
    <property type="entry name" value="DUF7970"/>
    <property type="match status" value="1"/>
</dbReference>
<protein>
    <submittedName>
        <fullName evidence="2">Uncharacterized protein</fullName>
    </submittedName>
</protein>
<evidence type="ECO:0000256" key="1">
    <source>
        <dbReference type="SAM" id="MobiDB-lite"/>
    </source>
</evidence>
<feature type="compositionally biased region" description="Acidic residues" evidence="1">
    <location>
        <begin position="12"/>
        <end position="25"/>
    </location>
</feature>
<dbReference type="AlphaFoldDB" id="A0A482TFW5"/>
<dbReference type="InterPro" id="IPR058276">
    <property type="entry name" value="DUF7970"/>
</dbReference>
<dbReference type="RefSeq" id="WP_014030827.1">
    <property type="nucleotide sequence ID" value="NZ_BAABRG010000005.1"/>
</dbReference>